<dbReference type="Pfam" id="PF12680">
    <property type="entry name" value="SnoaL_2"/>
    <property type="match status" value="1"/>
</dbReference>
<dbReference type="SUPFAM" id="SSF54427">
    <property type="entry name" value="NTF2-like"/>
    <property type="match status" value="1"/>
</dbReference>
<evidence type="ECO:0000313" key="2">
    <source>
        <dbReference type="EMBL" id="QJY44478.1"/>
    </source>
</evidence>
<dbReference type="RefSeq" id="WP_172153852.1">
    <property type="nucleotide sequence ID" value="NZ_CP053564.1"/>
</dbReference>
<reference evidence="2 3" key="1">
    <citation type="submission" date="2020-05" db="EMBL/GenBank/DDBJ databases">
        <authorList>
            <person name="Mo P."/>
        </authorList>
    </citation>
    <scope>NUCLEOTIDE SEQUENCE [LARGE SCALE GENOMIC DNA]</scope>
    <source>
        <strain evidence="2 3">Gen01</strain>
    </source>
</reference>
<protein>
    <submittedName>
        <fullName evidence="2">Nuclear transport factor 2 family protein</fullName>
    </submittedName>
</protein>
<dbReference type="InterPro" id="IPR032710">
    <property type="entry name" value="NTF2-like_dom_sf"/>
</dbReference>
<evidence type="ECO:0000259" key="1">
    <source>
        <dbReference type="Pfam" id="PF12680"/>
    </source>
</evidence>
<gene>
    <name evidence="2" type="ORF">HOP40_00330</name>
</gene>
<feature type="domain" description="SnoaL-like" evidence="1">
    <location>
        <begin position="17"/>
        <end position="114"/>
    </location>
</feature>
<dbReference type="Gene3D" id="3.10.450.50">
    <property type="match status" value="1"/>
</dbReference>
<accession>A0A6M6J9L7</accession>
<dbReference type="KEGG" id="pbro:HOP40_00330"/>
<keyword evidence="3" id="KW-1185">Reference proteome</keyword>
<name>A0A6M6J9L7_9PSEU</name>
<dbReference type="Proteomes" id="UP000505377">
    <property type="component" value="Chromosome"/>
</dbReference>
<dbReference type="InterPro" id="IPR037401">
    <property type="entry name" value="SnoaL-like"/>
</dbReference>
<proteinExistence type="predicted"/>
<sequence length="129" mass="13915">MTGATAARAVAAPAWLTRFYEKVDALDTEGVLAGFAPDATMRYGSGDPMPGHDGIRAGLTFLFTSYRRIGHEFRGVWQSGSTVLLEATVTYGRPDGREVSVPALTVIDHRDGVIDDMRIYIDPTPVQAG</sequence>
<organism evidence="2 3">
    <name type="scientific">Pseudonocardia broussonetiae</name>
    <dbReference type="NCBI Taxonomy" id="2736640"/>
    <lineage>
        <taxon>Bacteria</taxon>
        <taxon>Bacillati</taxon>
        <taxon>Actinomycetota</taxon>
        <taxon>Actinomycetes</taxon>
        <taxon>Pseudonocardiales</taxon>
        <taxon>Pseudonocardiaceae</taxon>
        <taxon>Pseudonocardia</taxon>
    </lineage>
</organism>
<dbReference type="EMBL" id="CP053564">
    <property type="protein sequence ID" value="QJY44478.1"/>
    <property type="molecule type" value="Genomic_DNA"/>
</dbReference>
<evidence type="ECO:0000313" key="3">
    <source>
        <dbReference type="Proteomes" id="UP000505377"/>
    </source>
</evidence>
<dbReference type="AlphaFoldDB" id="A0A6M6J9L7"/>